<comment type="function">
    <text evidence="6">Catalyzes the conversion of 7,8-dihydroneopterin into 6-hydroxymethyl-7,8-dihydropterin, a biosynthetic precursor of the vitamin tetrahydrofolate. Can use L-threo-dihydroneopterin and D-erythro-dihydroneopterin as substrates for the formation of 6-hydroxymethyldihydropterin, but it can also catalyze the epimerization of carbon 2' of dihydroneopterin and dihydromonapterin.</text>
</comment>
<comment type="caution">
    <text evidence="10">The sequence shown here is derived from an EMBL/GenBank/DDBJ whole genome shotgun (WGS) entry which is preliminary data.</text>
</comment>
<dbReference type="NCBIfam" id="TIGR00525">
    <property type="entry name" value="folB"/>
    <property type="match status" value="1"/>
</dbReference>
<dbReference type="Proteomes" id="UP001438707">
    <property type="component" value="Unassembled WGS sequence"/>
</dbReference>
<dbReference type="GO" id="GO:0046656">
    <property type="term" value="P:folic acid biosynthetic process"/>
    <property type="evidence" value="ECO:0007669"/>
    <property type="project" value="UniProtKB-UniRule"/>
</dbReference>
<dbReference type="SMART" id="SM00905">
    <property type="entry name" value="FolB"/>
    <property type="match status" value="1"/>
</dbReference>
<keyword evidence="11" id="KW-1185">Reference proteome</keyword>
<gene>
    <name evidence="10" type="ORF">WJX74_005500</name>
</gene>
<dbReference type="SUPFAM" id="SSF55620">
    <property type="entry name" value="Tetrahydrobiopterin biosynthesis enzymes-like"/>
    <property type="match status" value="1"/>
</dbReference>
<dbReference type="GO" id="GO:0004150">
    <property type="term" value="F:dihydroneopterin aldolase activity"/>
    <property type="evidence" value="ECO:0007669"/>
    <property type="project" value="UniProtKB-UniRule"/>
</dbReference>
<evidence type="ECO:0000256" key="6">
    <source>
        <dbReference type="ARBA" id="ARBA00055579"/>
    </source>
</evidence>
<name>A0AAW1QJ51_9CHLO</name>
<dbReference type="EMBL" id="JALJOS010000038">
    <property type="protein sequence ID" value="KAK9821372.1"/>
    <property type="molecule type" value="Genomic_DNA"/>
</dbReference>
<evidence type="ECO:0000256" key="5">
    <source>
        <dbReference type="ARBA" id="ARBA00023239"/>
    </source>
</evidence>
<comment type="subunit">
    <text evidence="7">Homooctamer. Forms a hollow cylinder assembled from two ring-shaped tetramers.</text>
</comment>
<dbReference type="GO" id="GO:0005737">
    <property type="term" value="C:cytoplasm"/>
    <property type="evidence" value="ECO:0007669"/>
    <property type="project" value="TreeGrafter"/>
</dbReference>
<dbReference type="PANTHER" id="PTHR42844:SF1">
    <property type="entry name" value="DIHYDRONEOPTERIN ALDOLASE 1-RELATED"/>
    <property type="match status" value="1"/>
</dbReference>
<evidence type="ECO:0000256" key="3">
    <source>
        <dbReference type="ARBA" id="ARBA00005708"/>
    </source>
</evidence>
<comment type="similarity">
    <text evidence="3 8">Belongs to the DHNA family.</text>
</comment>
<keyword evidence="4 8" id="KW-0289">Folate biosynthesis</keyword>
<protein>
    <recommendedName>
        <fullName evidence="8">7,8-dihydroneopterin aldolase</fullName>
        <ecNumber evidence="8">4.1.2.25</ecNumber>
    </recommendedName>
</protein>
<accession>A0AAW1QJ51</accession>
<evidence type="ECO:0000256" key="2">
    <source>
        <dbReference type="ARBA" id="ARBA00005013"/>
    </source>
</evidence>
<evidence type="ECO:0000256" key="8">
    <source>
        <dbReference type="RuleBase" id="RU362079"/>
    </source>
</evidence>
<dbReference type="PANTHER" id="PTHR42844">
    <property type="entry name" value="DIHYDRONEOPTERIN ALDOLASE 1-RELATED"/>
    <property type="match status" value="1"/>
</dbReference>
<dbReference type="InterPro" id="IPR043133">
    <property type="entry name" value="GTP-CH-I_C/QueF"/>
</dbReference>
<dbReference type="CDD" id="cd00534">
    <property type="entry name" value="DHNA_DHNTPE"/>
    <property type="match status" value="1"/>
</dbReference>
<evidence type="ECO:0000313" key="10">
    <source>
        <dbReference type="EMBL" id="KAK9821372.1"/>
    </source>
</evidence>
<feature type="domain" description="Dihydroneopterin aldolase/epimerase" evidence="9">
    <location>
        <begin position="37"/>
        <end position="150"/>
    </location>
</feature>
<evidence type="ECO:0000313" key="11">
    <source>
        <dbReference type="Proteomes" id="UP001438707"/>
    </source>
</evidence>
<organism evidence="10 11">
    <name type="scientific">Apatococcus lobatus</name>
    <dbReference type="NCBI Taxonomy" id="904363"/>
    <lineage>
        <taxon>Eukaryota</taxon>
        <taxon>Viridiplantae</taxon>
        <taxon>Chlorophyta</taxon>
        <taxon>core chlorophytes</taxon>
        <taxon>Trebouxiophyceae</taxon>
        <taxon>Chlorellales</taxon>
        <taxon>Chlorellaceae</taxon>
        <taxon>Apatococcus</taxon>
    </lineage>
</organism>
<dbReference type="InterPro" id="IPR006156">
    <property type="entry name" value="Dihydroneopterin_aldolase"/>
</dbReference>
<evidence type="ECO:0000256" key="7">
    <source>
        <dbReference type="ARBA" id="ARBA00063311"/>
    </source>
</evidence>
<comment type="catalytic activity">
    <reaction evidence="1 8">
        <text>7,8-dihydroneopterin = 6-hydroxymethyl-7,8-dihydropterin + glycolaldehyde</text>
        <dbReference type="Rhea" id="RHEA:10540"/>
        <dbReference type="ChEBI" id="CHEBI:17001"/>
        <dbReference type="ChEBI" id="CHEBI:17071"/>
        <dbReference type="ChEBI" id="CHEBI:44841"/>
        <dbReference type="EC" id="4.1.2.25"/>
    </reaction>
</comment>
<evidence type="ECO:0000259" key="9">
    <source>
        <dbReference type="SMART" id="SM00905"/>
    </source>
</evidence>
<dbReference type="AlphaFoldDB" id="A0AAW1QJ51"/>
<dbReference type="NCBIfam" id="TIGR00526">
    <property type="entry name" value="folB_dom"/>
    <property type="match status" value="1"/>
</dbReference>
<proteinExistence type="inferred from homology"/>
<keyword evidence="5 8" id="KW-0456">Lyase</keyword>
<dbReference type="Gene3D" id="3.30.1130.10">
    <property type="match status" value="1"/>
</dbReference>
<evidence type="ECO:0000256" key="4">
    <source>
        <dbReference type="ARBA" id="ARBA00022909"/>
    </source>
</evidence>
<dbReference type="InterPro" id="IPR006157">
    <property type="entry name" value="FolB_dom"/>
</dbReference>
<comment type="pathway">
    <text evidence="2 8">Cofactor biosynthesis; tetrahydrofolate biosynthesis; 2-amino-4-hydroxy-6-hydroxymethyl-7,8-dihydropteridine diphosphate from 7,8-dihydroneopterin triphosphate: step 3/4.</text>
</comment>
<dbReference type="Pfam" id="PF02152">
    <property type="entry name" value="FolB"/>
    <property type="match status" value="1"/>
</dbReference>
<dbReference type="EC" id="4.1.2.25" evidence="8"/>
<evidence type="ECO:0000256" key="1">
    <source>
        <dbReference type="ARBA" id="ARBA00001353"/>
    </source>
</evidence>
<reference evidence="10 11" key="1">
    <citation type="journal article" date="2024" name="Nat. Commun.">
        <title>Phylogenomics reveals the evolutionary origins of lichenization in chlorophyte algae.</title>
        <authorList>
            <person name="Puginier C."/>
            <person name="Libourel C."/>
            <person name="Otte J."/>
            <person name="Skaloud P."/>
            <person name="Haon M."/>
            <person name="Grisel S."/>
            <person name="Petersen M."/>
            <person name="Berrin J.G."/>
            <person name="Delaux P.M."/>
            <person name="Dal Grande F."/>
            <person name="Keller J."/>
        </authorList>
    </citation>
    <scope>NUCLEOTIDE SEQUENCE [LARGE SCALE GENOMIC DNA]</scope>
    <source>
        <strain evidence="10 11">SAG 2145</strain>
    </source>
</reference>
<dbReference type="FunFam" id="3.30.1130.10:FF:000003">
    <property type="entry name" value="7,8-dihydroneopterin aldolase"/>
    <property type="match status" value="1"/>
</dbReference>
<sequence length="163" mass="18209">MQAYRRLVGRAINLSHLNKRLLTTRDLSERSQPSDAILLKGLQFFGYHGVLKEEQTLGQKFCVDARLTCCLKAAGHSDDLQDTISYAEVFSDIQQVMEGPSHALLESVAHTISRQLLEKYPKVTSVELRLTKPHVAVPGQFLSLGIETMRIQRHGRGQGAPQT</sequence>
<comment type="function">
    <text evidence="8">Catalyzes the conversion of 7,8-dihydroneopterin to 6-hydroxymethyl-7,8-dihydropterin.</text>
</comment>
<dbReference type="GO" id="GO:0046654">
    <property type="term" value="P:tetrahydrofolate biosynthetic process"/>
    <property type="evidence" value="ECO:0007669"/>
    <property type="project" value="UniProtKB-UniRule"/>
</dbReference>